<evidence type="ECO:0000256" key="1">
    <source>
        <dbReference type="SAM" id="MobiDB-lite"/>
    </source>
</evidence>
<protein>
    <submittedName>
        <fullName evidence="2">Uncharacterized protein</fullName>
    </submittedName>
</protein>
<dbReference type="AlphaFoldDB" id="A0A5B7H7E2"/>
<evidence type="ECO:0000313" key="2">
    <source>
        <dbReference type="EMBL" id="MPC65729.1"/>
    </source>
</evidence>
<sequence length="89" mass="10211">MTQAHGTLKGPCEALAFLRIVKNRPLSRTPVLRAVVDRWSEVGRRGMGRKEGQEEEEEKEEVQQQQMEEVALGRGRVAWEGRFGVSRKY</sequence>
<reference evidence="2 3" key="1">
    <citation type="submission" date="2019-05" db="EMBL/GenBank/DDBJ databases">
        <title>Another draft genome of Portunus trituberculatus and its Hox gene families provides insights of decapod evolution.</title>
        <authorList>
            <person name="Jeong J.-H."/>
            <person name="Song I."/>
            <person name="Kim S."/>
            <person name="Choi T."/>
            <person name="Kim D."/>
            <person name="Ryu S."/>
            <person name="Kim W."/>
        </authorList>
    </citation>
    <scope>NUCLEOTIDE SEQUENCE [LARGE SCALE GENOMIC DNA]</scope>
    <source>
        <tissue evidence="2">Muscle</tissue>
    </source>
</reference>
<organism evidence="2 3">
    <name type="scientific">Portunus trituberculatus</name>
    <name type="common">Swimming crab</name>
    <name type="synonym">Neptunus trituberculatus</name>
    <dbReference type="NCBI Taxonomy" id="210409"/>
    <lineage>
        <taxon>Eukaryota</taxon>
        <taxon>Metazoa</taxon>
        <taxon>Ecdysozoa</taxon>
        <taxon>Arthropoda</taxon>
        <taxon>Crustacea</taxon>
        <taxon>Multicrustacea</taxon>
        <taxon>Malacostraca</taxon>
        <taxon>Eumalacostraca</taxon>
        <taxon>Eucarida</taxon>
        <taxon>Decapoda</taxon>
        <taxon>Pleocyemata</taxon>
        <taxon>Brachyura</taxon>
        <taxon>Eubrachyura</taxon>
        <taxon>Portunoidea</taxon>
        <taxon>Portunidae</taxon>
        <taxon>Portuninae</taxon>
        <taxon>Portunus</taxon>
    </lineage>
</organism>
<comment type="caution">
    <text evidence="2">The sequence shown here is derived from an EMBL/GenBank/DDBJ whole genome shotgun (WGS) entry which is preliminary data.</text>
</comment>
<evidence type="ECO:0000313" key="3">
    <source>
        <dbReference type="Proteomes" id="UP000324222"/>
    </source>
</evidence>
<feature type="region of interest" description="Disordered" evidence="1">
    <location>
        <begin position="43"/>
        <end position="67"/>
    </location>
</feature>
<feature type="compositionally biased region" description="Basic and acidic residues" evidence="1">
    <location>
        <begin position="43"/>
        <end position="52"/>
    </location>
</feature>
<accession>A0A5B7H7E2</accession>
<name>A0A5B7H7E2_PORTR</name>
<gene>
    <name evidence="2" type="ORF">E2C01_059865</name>
</gene>
<dbReference type="EMBL" id="VSRR010023740">
    <property type="protein sequence ID" value="MPC65729.1"/>
    <property type="molecule type" value="Genomic_DNA"/>
</dbReference>
<dbReference type="Proteomes" id="UP000324222">
    <property type="component" value="Unassembled WGS sequence"/>
</dbReference>
<proteinExistence type="predicted"/>
<keyword evidence="3" id="KW-1185">Reference proteome</keyword>